<reference evidence="2" key="1">
    <citation type="submission" date="2017-06" db="EMBL/GenBank/DDBJ databases">
        <title>Complete genome sequence of Alteromonas virus vB_AspP-H4/4.</title>
        <authorList>
            <person name="Kallies R."/>
        </authorList>
    </citation>
    <scope>NUCLEOTIDE SEQUENCE [LARGE SCALE GENOMIC DNA]</scope>
</reference>
<gene>
    <name evidence="1" type="ORF">vBAspPH44_9</name>
</gene>
<accession>A0A220YL47</accession>
<dbReference type="Proteomes" id="UP000222639">
    <property type="component" value="Segment"/>
</dbReference>
<dbReference type="SUPFAM" id="SSF81301">
    <property type="entry name" value="Nucleotidyltransferase"/>
    <property type="match status" value="1"/>
</dbReference>
<evidence type="ECO:0000313" key="2">
    <source>
        <dbReference type="Proteomes" id="UP000222639"/>
    </source>
</evidence>
<keyword evidence="1" id="KW-0808">Transferase</keyword>
<proteinExistence type="predicted"/>
<protein>
    <submittedName>
        <fullName evidence="1">Nucleotidyl transferase</fullName>
    </submittedName>
</protein>
<dbReference type="GO" id="GO:0016740">
    <property type="term" value="F:transferase activity"/>
    <property type="evidence" value="ECO:0007669"/>
    <property type="project" value="UniProtKB-KW"/>
</dbReference>
<evidence type="ECO:0000313" key="1">
    <source>
        <dbReference type="EMBL" id="ASL24392.1"/>
    </source>
</evidence>
<organism evidence="1 2">
    <name type="scientific">Alteromonas phage vB_AspP-H4/4</name>
    <dbReference type="NCBI Taxonomy" id="2928692"/>
    <lineage>
        <taxon>Viruses</taxon>
        <taxon>Duplodnaviria</taxon>
        <taxon>Heunggongvirae</taxon>
        <taxon>Uroviricota</taxon>
        <taxon>Caudoviricetes</taxon>
        <taxon>Autographivirales</taxon>
        <taxon>Foturvirus</taxon>
        <taxon>Foturvirus H44</taxon>
    </lineage>
</organism>
<dbReference type="InterPro" id="IPR043519">
    <property type="entry name" value="NT_sf"/>
</dbReference>
<sequence length="189" mass="22166">MLHEEQLIQQLFRRLNSCLFDFAVLGGYPRDIHYGRQPKDLDICVYNYHPNDIAEIKLTDMLHNWLTRNGINVKVYAENASASGDDRVYTVWTLDIGVDIIFWNAKTKYEVLQNFDFNINQFELDISTGEVVRHLKVPELDNELVMLRDLFQYNTDPVERILHVIDIATDIGWDVCSVKNNLKSQMRKM</sequence>
<keyword evidence="2" id="KW-1185">Reference proteome</keyword>
<dbReference type="Gene3D" id="3.30.460.10">
    <property type="entry name" value="Beta Polymerase, domain 2"/>
    <property type="match status" value="1"/>
</dbReference>
<dbReference type="EMBL" id="MF278336">
    <property type="protein sequence ID" value="ASL24392.1"/>
    <property type="molecule type" value="Genomic_DNA"/>
</dbReference>
<name>A0A220YL47_9CAUD</name>